<dbReference type="InterPro" id="IPR047114">
    <property type="entry name" value="YciF"/>
</dbReference>
<evidence type="ECO:0000313" key="2">
    <source>
        <dbReference type="Proteomes" id="UP000316095"/>
    </source>
</evidence>
<dbReference type="PANTHER" id="PTHR30565">
    <property type="entry name" value="PROTEIN YCIF"/>
    <property type="match status" value="1"/>
</dbReference>
<evidence type="ECO:0000313" key="1">
    <source>
        <dbReference type="EMBL" id="TWT62437.1"/>
    </source>
</evidence>
<dbReference type="SUPFAM" id="SSF47240">
    <property type="entry name" value="Ferritin-like"/>
    <property type="match status" value="1"/>
</dbReference>
<dbReference type="InterPro" id="IPR010287">
    <property type="entry name" value="DUF892_YciF-like"/>
</dbReference>
<dbReference type="EMBL" id="SJPG01000001">
    <property type="protein sequence ID" value="TWT62437.1"/>
    <property type="molecule type" value="Genomic_DNA"/>
</dbReference>
<dbReference type="Pfam" id="PF05974">
    <property type="entry name" value="DUF892"/>
    <property type="match status" value="1"/>
</dbReference>
<accession>A0A5C5XH76</accession>
<sequence>MSLDNLADADIKDAVMIACAQMVEHYEIAIYGTLCNWADKLGNKNALKLLKQNIDKEESADKKLTEIARSINQEAMV</sequence>
<gene>
    <name evidence="1" type="ORF">Pan54_31790</name>
</gene>
<dbReference type="InterPro" id="IPR012347">
    <property type="entry name" value="Ferritin-like"/>
</dbReference>
<dbReference type="RefSeq" id="WP_165441794.1">
    <property type="nucleotide sequence ID" value="NZ_SJPG01000001.1"/>
</dbReference>
<reference evidence="1 2" key="1">
    <citation type="submission" date="2019-02" db="EMBL/GenBank/DDBJ databases">
        <title>Deep-cultivation of Planctomycetes and their phenomic and genomic characterization uncovers novel biology.</title>
        <authorList>
            <person name="Wiegand S."/>
            <person name="Jogler M."/>
            <person name="Boedeker C."/>
            <person name="Pinto D."/>
            <person name="Vollmers J."/>
            <person name="Rivas-Marin E."/>
            <person name="Kohn T."/>
            <person name="Peeters S.H."/>
            <person name="Heuer A."/>
            <person name="Rast P."/>
            <person name="Oberbeckmann S."/>
            <person name="Bunk B."/>
            <person name="Jeske O."/>
            <person name="Meyerdierks A."/>
            <person name="Storesund J.E."/>
            <person name="Kallscheuer N."/>
            <person name="Luecker S."/>
            <person name="Lage O.M."/>
            <person name="Pohl T."/>
            <person name="Merkel B.J."/>
            <person name="Hornburger P."/>
            <person name="Mueller R.-W."/>
            <person name="Bruemmer F."/>
            <person name="Labrenz M."/>
            <person name="Spormann A.M."/>
            <person name="Op Den Camp H."/>
            <person name="Overmann J."/>
            <person name="Amann R."/>
            <person name="Jetten M.S.M."/>
            <person name="Mascher T."/>
            <person name="Medema M.H."/>
            <person name="Devos D.P."/>
            <person name="Kaster A.-K."/>
            <person name="Ovreas L."/>
            <person name="Rohde M."/>
            <person name="Galperin M.Y."/>
            <person name="Jogler C."/>
        </authorList>
    </citation>
    <scope>NUCLEOTIDE SEQUENCE [LARGE SCALE GENOMIC DNA]</scope>
    <source>
        <strain evidence="1 2">Pan54</strain>
    </source>
</reference>
<dbReference type="Gene3D" id="1.20.1260.10">
    <property type="match status" value="1"/>
</dbReference>
<dbReference type="PANTHER" id="PTHR30565:SF9">
    <property type="entry name" value="PROTEIN YCIF"/>
    <property type="match status" value="1"/>
</dbReference>
<protein>
    <submittedName>
        <fullName evidence="1">Uncharacterized protein</fullName>
    </submittedName>
</protein>
<name>A0A5C5XH76_9PLAN</name>
<comment type="caution">
    <text evidence="1">The sequence shown here is derived from an EMBL/GenBank/DDBJ whole genome shotgun (WGS) entry which is preliminary data.</text>
</comment>
<dbReference type="Proteomes" id="UP000316095">
    <property type="component" value="Unassembled WGS sequence"/>
</dbReference>
<proteinExistence type="predicted"/>
<keyword evidence="2" id="KW-1185">Reference proteome</keyword>
<dbReference type="AlphaFoldDB" id="A0A5C5XH76"/>
<organism evidence="1 2">
    <name type="scientific">Rubinisphaera italica</name>
    <dbReference type="NCBI Taxonomy" id="2527969"/>
    <lineage>
        <taxon>Bacteria</taxon>
        <taxon>Pseudomonadati</taxon>
        <taxon>Planctomycetota</taxon>
        <taxon>Planctomycetia</taxon>
        <taxon>Planctomycetales</taxon>
        <taxon>Planctomycetaceae</taxon>
        <taxon>Rubinisphaera</taxon>
    </lineage>
</organism>
<dbReference type="InterPro" id="IPR009078">
    <property type="entry name" value="Ferritin-like_SF"/>
</dbReference>